<keyword evidence="5" id="KW-0297">G-protein coupled receptor</keyword>
<proteinExistence type="inferred from homology"/>
<organism evidence="8 9">
    <name type="scientific">Trichoplax adhaerens</name>
    <name type="common">Trichoplax reptans</name>
    <dbReference type="NCBI Taxonomy" id="10228"/>
    <lineage>
        <taxon>Eukaryota</taxon>
        <taxon>Metazoa</taxon>
        <taxon>Placozoa</taxon>
        <taxon>Uniplacotomia</taxon>
        <taxon>Trichoplacea</taxon>
        <taxon>Trichoplacidae</taxon>
        <taxon>Trichoplax</taxon>
    </lineage>
</organism>
<evidence type="ECO:0000256" key="5">
    <source>
        <dbReference type="RuleBase" id="RU000688"/>
    </source>
</evidence>
<dbReference type="HOGENOM" id="CLU_009579_6_0_1"/>
<feature type="transmembrane region" description="Helical" evidence="6">
    <location>
        <begin position="63"/>
        <end position="86"/>
    </location>
</feature>
<feature type="domain" description="G-protein coupled receptors family 1 profile" evidence="7">
    <location>
        <begin position="42"/>
        <end position="307"/>
    </location>
</feature>
<keyword evidence="5" id="KW-0675">Receptor</keyword>
<dbReference type="InterPro" id="IPR000276">
    <property type="entry name" value="GPCR_Rhodpsn"/>
</dbReference>
<evidence type="ECO:0000256" key="1">
    <source>
        <dbReference type="ARBA" id="ARBA00004370"/>
    </source>
</evidence>
<dbReference type="OMA" id="LAICIDR"/>
<dbReference type="CDD" id="cd00637">
    <property type="entry name" value="7tm_classA_rhodopsin-like"/>
    <property type="match status" value="1"/>
</dbReference>
<keyword evidence="2 5" id="KW-0812">Transmembrane</keyword>
<name>B3RNW7_TRIAD</name>
<dbReference type="AlphaFoldDB" id="B3RNW7"/>
<dbReference type="KEGG" id="tad:TRIADDRAFT_53318"/>
<dbReference type="STRING" id="10228.B3RNW7"/>
<dbReference type="PhylomeDB" id="B3RNW7"/>
<keyword evidence="9" id="KW-1185">Reference proteome</keyword>
<comment type="similarity">
    <text evidence="5">Belongs to the G-protein coupled receptor 1 family.</text>
</comment>
<feature type="transmembrane region" description="Helical" evidence="6">
    <location>
        <begin position="291"/>
        <end position="309"/>
    </location>
</feature>
<dbReference type="GO" id="GO:0007218">
    <property type="term" value="P:neuropeptide signaling pathway"/>
    <property type="evidence" value="ECO:0000318"/>
    <property type="project" value="GO_Central"/>
</dbReference>
<protein>
    <recommendedName>
        <fullName evidence="7">G-protein coupled receptors family 1 profile domain-containing protein</fullName>
    </recommendedName>
</protein>
<keyword evidence="4 6" id="KW-0472">Membrane</keyword>
<dbReference type="InterPro" id="IPR017452">
    <property type="entry name" value="GPCR_Rhodpsn_7TM"/>
</dbReference>
<evidence type="ECO:0000256" key="6">
    <source>
        <dbReference type="SAM" id="Phobius"/>
    </source>
</evidence>
<feature type="transmembrane region" description="Helical" evidence="6">
    <location>
        <begin position="26"/>
        <end position="51"/>
    </location>
</feature>
<evidence type="ECO:0000313" key="8">
    <source>
        <dbReference type="EMBL" id="EDV28086.1"/>
    </source>
</evidence>
<dbReference type="Gene3D" id="1.20.1070.10">
    <property type="entry name" value="Rhodopsin 7-helix transmembrane proteins"/>
    <property type="match status" value="1"/>
</dbReference>
<accession>B3RNW7</accession>
<keyword evidence="3 6" id="KW-1133">Transmembrane helix</keyword>
<feature type="transmembrane region" description="Helical" evidence="6">
    <location>
        <begin position="193"/>
        <end position="217"/>
    </location>
</feature>
<dbReference type="eggNOG" id="KOG3656">
    <property type="taxonomic scope" value="Eukaryota"/>
</dbReference>
<dbReference type="PRINTS" id="PR00237">
    <property type="entry name" value="GPCRRHODOPSN"/>
</dbReference>
<evidence type="ECO:0000256" key="2">
    <source>
        <dbReference type="ARBA" id="ARBA00022692"/>
    </source>
</evidence>
<dbReference type="PANTHER" id="PTHR45698">
    <property type="entry name" value="TRACE AMINE-ASSOCIATED RECEPTOR 19N-RELATED"/>
    <property type="match status" value="1"/>
</dbReference>
<sequence>MDSINNSESNDNNSQGSINELSIGSYVISSIFALIAIFSVISNLMFCIVIYMKKSSTTKAAEYLFLNLAIADMMAGLLMIILPGFVIPKPIFPYPHFGLELFCRLVSSNSFFFMLGFVSVWTLLAICIDRWYAIARPFYYKEFCTKKRALMVILIIWFANIGLATDNALNLTASPNGSYCVRTYFFKGKDKKILVTVLEVIRIFIPSLIIVAIYANIGWRLLYSSHRERNNSSSGNHVHYCKRDITIRKQVTIMSCIAAITFLVCWLPNEIFYTVTLYEPQWQTNHTARRITKILMALNSMLNPLIYAVSNKYYRQGFLELFRCQALKKKRTSSSFTNNTYVVKLFE</sequence>
<dbReference type="OrthoDB" id="9445642at2759"/>
<feature type="transmembrane region" description="Helical" evidence="6">
    <location>
        <begin position="106"/>
        <end position="128"/>
    </location>
</feature>
<evidence type="ECO:0000259" key="7">
    <source>
        <dbReference type="PROSITE" id="PS50262"/>
    </source>
</evidence>
<feature type="transmembrane region" description="Helical" evidence="6">
    <location>
        <begin position="251"/>
        <end position="271"/>
    </location>
</feature>
<dbReference type="PROSITE" id="PS00237">
    <property type="entry name" value="G_PROTEIN_RECEP_F1_1"/>
    <property type="match status" value="1"/>
</dbReference>
<dbReference type="GeneID" id="6751135"/>
<keyword evidence="5" id="KW-0807">Transducer</keyword>
<dbReference type="PANTHER" id="PTHR45698:SF1">
    <property type="entry name" value="TRACE AMINE-ASSOCIATED RECEPTOR 13C-LIKE"/>
    <property type="match status" value="1"/>
</dbReference>
<evidence type="ECO:0000256" key="4">
    <source>
        <dbReference type="ARBA" id="ARBA00023136"/>
    </source>
</evidence>
<feature type="transmembrane region" description="Helical" evidence="6">
    <location>
        <begin position="149"/>
        <end position="173"/>
    </location>
</feature>
<dbReference type="SUPFAM" id="SSF81321">
    <property type="entry name" value="Family A G protein-coupled receptor-like"/>
    <property type="match status" value="1"/>
</dbReference>
<dbReference type="PROSITE" id="PS50262">
    <property type="entry name" value="G_PROTEIN_RECEP_F1_2"/>
    <property type="match status" value="1"/>
</dbReference>
<comment type="subcellular location">
    <subcellularLocation>
        <location evidence="1">Membrane</location>
    </subcellularLocation>
</comment>
<dbReference type="GO" id="GO:0008528">
    <property type="term" value="F:G protein-coupled peptide receptor activity"/>
    <property type="evidence" value="ECO:0000318"/>
    <property type="project" value="GO_Central"/>
</dbReference>
<dbReference type="CTD" id="6751135"/>
<dbReference type="FunCoup" id="B3RNW7">
    <property type="interactions" value="99"/>
</dbReference>
<dbReference type="InParanoid" id="B3RNW7"/>
<evidence type="ECO:0000256" key="3">
    <source>
        <dbReference type="ARBA" id="ARBA00022989"/>
    </source>
</evidence>
<dbReference type="Pfam" id="PF00001">
    <property type="entry name" value="7tm_1"/>
    <property type="match status" value="1"/>
</dbReference>
<dbReference type="GO" id="GO:0005886">
    <property type="term" value="C:plasma membrane"/>
    <property type="evidence" value="ECO:0000318"/>
    <property type="project" value="GO_Central"/>
</dbReference>
<dbReference type="RefSeq" id="XP_002109920.1">
    <property type="nucleotide sequence ID" value="XM_002109884.1"/>
</dbReference>
<gene>
    <name evidence="8" type="ORF">TRIADDRAFT_53318</name>
</gene>
<dbReference type="Proteomes" id="UP000009022">
    <property type="component" value="Unassembled WGS sequence"/>
</dbReference>
<evidence type="ECO:0000313" key="9">
    <source>
        <dbReference type="Proteomes" id="UP000009022"/>
    </source>
</evidence>
<dbReference type="EMBL" id="DS985242">
    <property type="protein sequence ID" value="EDV28086.1"/>
    <property type="molecule type" value="Genomic_DNA"/>
</dbReference>
<dbReference type="FunFam" id="1.20.1070.10:FF:000457">
    <property type="entry name" value="Somatostatin receptor type 4"/>
    <property type="match status" value="1"/>
</dbReference>
<reference evidence="8 9" key="1">
    <citation type="journal article" date="2008" name="Nature">
        <title>The Trichoplax genome and the nature of placozoans.</title>
        <authorList>
            <person name="Srivastava M."/>
            <person name="Begovic E."/>
            <person name="Chapman J."/>
            <person name="Putnam N.H."/>
            <person name="Hellsten U."/>
            <person name="Kawashima T."/>
            <person name="Kuo A."/>
            <person name="Mitros T."/>
            <person name="Salamov A."/>
            <person name="Carpenter M.L."/>
            <person name="Signorovitch A.Y."/>
            <person name="Moreno M.A."/>
            <person name="Kamm K."/>
            <person name="Grimwood J."/>
            <person name="Schmutz J."/>
            <person name="Shapiro H."/>
            <person name="Grigoriev I.V."/>
            <person name="Buss L.W."/>
            <person name="Schierwater B."/>
            <person name="Dellaporta S.L."/>
            <person name="Rokhsar D.S."/>
        </authorList>
    </citation>
    <scope>NUCLEOTIDE SEQUENCE [LARGE SCALE GENOMIC DNA]</scope>
    <source>
        <strain evidence="8 9">Grell-BS-1999</strain>
    </source>
</reference>